<name>A0ACC7MBN8_9BURK</name>
<comment type="caution">
    <text evidence="1">The sequence shown here is derived from an EMBL/GenBank/DDBJ whole genome shotgun (WGS) entry which is preliminary data.</text>
</comment>
<gene>
    <name evidence="1" type="ORF">QPK29_008605</name>
</gene>
<evidence type="ECO:0000313" key="2">
    <source>
        <dbReference type="Proteomes" id="UP001168096"/>
    </source>
</evidence>
<sequence length="423" mass="45734">MNDLRINGTRLWNALMELAQIGATEKGGVKRLALTDLDRQGRDLVVQWAKAEGLGVTVDKIGNVFMRRVGTNPSLPPVVTGSHIDTQPTGGKFDGNYGVLAGLEVVRTLNERGIRTEAPIEVAFWTNEEGSRFVPVMMGSGVFCGAFSLETAYAARDVDGKSVGEELQRIGYQGEQTPGDHPIGAYFEAHIEQGPVLEDANKVIGVVPAVMGLSWYDCTVTGMEAHAGPTPMHLRRDALQVATTIMRETVAIANRYPPYGRGTVGMVQVFPNSRNVIPGHVKFSIDLRNVSDELLNTMHGEIEAFVERTRRETGLGIDLQRVSYYPPCPFHPDCVGAVRAATERLGYSTMDVVSGAGHDAIYVARLAPAGMIFVPCKDGISHNEIEDAQPGHLEAGCNVLLHAMLERAGIVSMSAADELVAQK</sequence>
<proteinExistence type="predicted"/>
<organism evidence="1 2">
    <name type="scientific">Massilia orientalis</name>
    <dbReference type="NCBI Taxonomy" id="3050128"/>
    <lineage>
        <taxon>Bacteria</taxon>
        <taxon>Pseudomonadati</taxon>
        <taxon>Pseudomonadota</taxon>
        <taxon>Betaproteobacteria</taxon>
        <taxon>Burkholderiales</taxon>
        <taxon>Oxalobacteraceae</taxon>
        <taxon>Telluria group</taxon>
        <taxon>Massilia</taxon>
    </lineage>
</organism>
<accession>A0ACC7MBN8</accession>
<keyword evidence="2" id="KW-1185">Reference proteome</keyword>
<reference evidence="1" key="1">
    <citation type="submission" date="2024-11" db="EMBL/GenBank/DDBJ databases">
        <title>Description of Massilia orientalis sp. nov., isolated from rhizosphere soil of Ageratina adenophora.</title>
        <authorList>
            <person name="Wang Y."/>
        </authorList>
    </citation>
    <scope>NUCLEOTIDE SEQUENCE</scope>
    <source>
        <strain evidence="1">YIM B02787</strain>
    </source>
</reference>
<evidence type="ECO:0000313" key="1">
    <source>
        <dbReference type="EMBL" id="MFJ1467766.1"/>
    </source>
</evidence>
<dbReference type="Proteomes" id="UP001168096">
    <property type="component" value="Unassembled WGS sequence"/>
</dbReference>
<keyword evidence="1" id="KW-0378">Hydrolase</keyword>
<dbReference type="EMBL" id="JASNRB020000005">
    <property type="protein sequence ID" value="MFJ1467766.1"/>
    <property type="molecule type" value="Genomic_DNA"/>
</dbReference>
<protein>
    <submittedName>
        <fullName evidence="1">Zn-dependent hydrolase</fullName>
    </submittedName>
</protein>